<dbReference type="InterPro" id="IPR001173">
    <property type="entry name" value="Glyco_trans_2-like"/>
</dbReference>
<dbReference type="EMBL" id="CAFBMK010000178">
    <property type="protein sequence ID" value="CAB4933127.1"/>
    <property type="molecule type" value="Genomic_DNA"/>
</dbReference>
<gene>
    <name evidence="3" type="ORF">UFOPK3564_02492</name>
</gene>
<dbReference type="Pfam" id="PF00535">
    <property type="entry name" value="Glycos_transf_2"/>
    <property type="match status" value="1"/>
</dbReference>
<feature type="domain" description="Glycosyltransferase 2-like" evidence="2">
    <location>
        <begin position="50"/>
        <end position="174"/>
    </location>
</feature>
<dbReference type="InterPro" id="IPR029044">
    <property type="entry name" value="Nucleotide-diphossugar_trans"/>
</dbReference>
<dbReference type="CDD" id="cd00761">
    <property type="entry name" value="Glyco_tranf_GTA_type"/>
    <property type="match status" value="1"/>
</dbReference>
<feature type="region of interest" description="Disordered" evidence="1">
    <location>
        <begin position="1"/>
        <end position="25"/>
    </location>
</feature>
<sequence>MTDGRDPRAPDDAGGTADDPRTAADADHVVGRAADDAIGGTADGRAPRVTVVVPARDAADTIERAVRCVLAQVGAPPFDLVVVDNASRDGTGELAARAGARVVRLDDRAGGPGRARNAGVAAATGSHVAFTDADCYPTPGWLAALWTAADAAELVAGPVAADPTATRRTWDRTLEYPAPTPLWATANLLIDRTALLAAGGFDDWVADDEEAPRRPFGEDTVLAWRAIRAGARTAWAPGALVQHAVFPRDARGFVLHHRDLQHMPSLVARVPELRRELLTGRLVLNAATATTTLAGASLVLAAATRRPAALVGALPWAARQARALREVGPRITAVRAAGEVVGAASLLVGSVQHRTPVL</sequence>
<name>A0A6J7ISG9_9ZZZZ</name>
<dbReference type="PANTHER" id="PTHR43685:SF3">
    <property type="entry name" value="SLR2126 PROTEIN"/>
    <property type="match status" value="1"/>
</dbReference>
<dbReference type="SUPFAM" id="SSF53448">
    <property type="entry name" value="Nucleotide-diphospho-sugar transferases"/>
    <property type="match status" value="1"/>
</dbReference>
<dbReference type="Gene3D" id="3.90.550.10">
    <property type="entry name" value="Spore Coat Polysaccharide Biosynthesis Protein SpsA, Chain A"/>
    <property type="match status" value="1"/>
</dbReference>
<dbReference type="AlphaFoldDB" id="A0A6J7ISG9"/>
<reference evidence="3" key="1">
    <citation type="submission" date="2020-05" db="EMBL/GenBank/DDBJ databases">
        <authorList>
            <person name="Chiriac C."/>
            <person name="Salcher M."/>
            <person name="Ghai R."/>
            <person name="Kavagutti S V."/>
        </authorList>
    </citation>
    <scope>NUCLEOTIDE SEQUENCE</scope>
</reference>
<protein>
    <submittedName>
        <fullName evidence="3">Unannotated protein</fullName>
    </submittedName>
</protein>
<feature type="compositionally biased region" description="Basic and acidic residues" evidence="1">
    <location>
        <begin position="1"/>
        <end position="11"/>
    </location>
</feature>
<dbReference type="PANTHER" id="PTHR43685">
    <property type="entry name" value="GLYCOSYLTRANSFERASE"/>
    <property type="match status" value="1"/>
</dbReference>
<proteinExistence type="predicted"/>
<dbReference type="InterPro" id="IPR050834">
    <property type="entry name" value="Glycosyltransf_2"/>
</dbReference>
<organism evidence="3">
    <name type="scientific">freshwater metagenome</name>
    <dbReference type="NCBI Taxonomy" id="449393"/>
    <lineage>
        <taxon>unclassified sequences</taxon>
        <taxon>metagenomes</taxon>
        <taxon>ecological metagenomes</taxon>
    </lineage>
</organism>
<evidence type="ECO:0000313" key="3">
    <source>
        <dbReference type="EMBL" id="CAB4933127.1"/>
    </source>
</evidence>
<evidence type="ECO:0000259" key="2">
    <source>
        <dbReference type="Pfam" id="PF00535"/>
    </source>
</evidence>
<evidence type="ECO:0000256" key="1">
    <source>
        <dbReference type="SAM" id="MobiDB-lite"/>
    </source>
</evidence>
<accession>A0A6J7ISG9</accession>